<keyword evidence="5" id="KW-1185">Reference proteome</keyword>
<dbReference type="GO" id="GO:0005737">
    <property type="term" value="C:cytoplasm"/>
    <property type="evidence" value="ECO:0007669"/>
    <property type="project" value="TreeGrafter"/>
</dbReference>
<evidence type="ECO:0000256" key="1">
    <source>
        <dbReference type="ARBA" id="ARBA00022574"/>
    </source>
</evidence>
<name>A0A2B7X2K4_9EURO</name>
<dbReference type="InterPro" id="IPR015943">
    <property type="entry name" value="WD40/YVTN_repeat-like_dom_sf"/>
</dbReference>
<keyword evidence="2" id="KW-0677">Repeat</keyword>
<dbReference type="EMBL" id="PDNC01000050">
    <property type="protein sequence ID" value="PGH03276.1"/>
    <property type="molecule type" value="Genomic_DNA"/>
</dbReference>
<dbReference type="STRING" id="2060905.A0A2B7X2K4"/>
<dbReference type="AlphaFoldDB" id="A0A2B7X2K4"/>
<accession>A0A2B7X2K4</accession>
<dbReference type="PANTHER" id="PTHR46042">
    <property type="entry name" value="DIPHTHINE METHYLTRANSFERASE"/>
    <property type="match status" value="1"/>
</dbReference>
<dbReference type="GO" id="GO:0061685">
    <property type="term" value="F:diphthine methylesterase activity"/>
    <property type="evidence" value="ECO:0007669"/>
    <property type="project" value="TreeGrafter"/>
</dbReference>
<evidence type="ECO:0000256" key="2">
    <source>
        <dbReference type="ARBA" id="ARBA00022737"/>
    </source>
</evidence>
<sequence length="436" mass="47925">MAAIQPLKSLHTTFLDQPPSCLEFCPADPDYVVIGTYLLSELSLESSTATEQIKTGTIQLFKLDPESCQLAQIHKTPLPHAVFDLHFSPRDQSLFAIATSAASVCLYRLEYSSPRTPSSIVHLTTIPVHERPSIPALYLSWLPPSPLTAGNDGVRHSHGRDHSPSWPSTDGFAVSFSDGRVSIFHTNPPSHDFSKESMTEIALLGEPIEVWFTTFHFCRSLSGEERLILFSGDDFGGMRVHEFAGDGDEEGRTLWADGQFPTQTMEITVGRKHHGAGVTAILPLFTEGGETVLLTGSYDEYLRVYKFGGRGSVLAEERLGGGVWRLKIITEVEDKILAPEGSSRVGRSRSYLVLASCMHAGARIVRVTCSLGSEGDLPGVGSWSIEILAQFTEHESMNYASDVWRGGEEGETQSDALHFISSSFYDKRVCIWKAKV</sequence>
<evidence type="ECO:0000313" key="4">
    <source>
        <dbReference type="EMBL" id="PGH03276.1"/>
    </source>
</evidence>
<keyword evidence="1" id="KW-0853">WD repeat</keyword>
<evidence type="ECO:0000256" key="3">
    <source>
        <dbReference type="ARBA" id="ARBA00043952"/>
    </source>
</evidence>
<dbReference type="OrthoDB" id="1930760at2759"/>
<gene>
    <name evidence="4" type="ORF">GX51_04146</name>
</gene>
<reference evidence="4 5" key="1">
    <citation type="submission" date="2017-10" db="EMBL/GenBank/DDBJ databases">
        <title>Comparative genomics in systemic dimorphic fungi from Ajellomycetaceae.</title>
        <authorList>
            <person name="Munoz J.F."/>
            <person name="Mcewen J.G."/>
            <person name="Clay O.K."/>
            <person name="Cuomo C.A."/>
        </authorList>
    </citation>
    <scope>NUCLEOTIDE SEQUENCE [LARGE SCALE GENOMIC DNA]</scope>
    <source>
        <strain evidence="4 5">UAMH130</strain>
    </source>
</reference>
<dbReference type="Proteomes" id="UP000224080">
    <property type="component" value="Unassembled WGS sequence"/>
</dbReference>
<proteinExistence type="predicted"/>
<dbReference type="PANTHER" id="PTHR46042:SF1">
    <property type="entry name" value="DIPHTHINE METHYLTRANSFERASE"/>
    <property type="match status" value="1"/>
</dbReference>
<evidence type="ECO:0000313" key="5">
    <source>
        <dbReference type="Proteomes" id="UP000224080"/>
    </source>
</evidence>
<dbReference type="InterPro" id="IPR052415">
    <property type="entry name" value="Diphthine_MTase"/>
</dbReference>
<dbReference type="SUPFAM" id="SSF101908">
    <property type="entry name" value="Putative isomerase YbhE"/>
    <property type="match status" value="1"/>
</dbReference>
<protein>
    <recommendedName>
        <fullName evidence="6">Diphthine methyltransferase</fullName>
    </recommendedName>
</protein>
<comment type="pathway">
    <text evidence="3">Protein modification.</text>
</comment>
<dbReference type="GO" id="GO:0017183">
    <property type="term" value="P:protein histidyl modification to diphthamide"/>
    <property type="evidence" value="ECO:0007669"/>
    <property type="project" value="TreeGrafter"/>
</dbReference>
<comment type="caution">
    <text evidence="4">The sequence shown here is derived from an EMBL/GenBank/DDBJ whole genome shotgun (WGS) entry which is preliminary data.</text>
</comment>
<evidence type="ECO:0008006" key="6">
    <source>
        <dbReference type="Google" id="ProtNLM"/>
    </source>
</evidence>
<dbReference type="Gene3D" id="2.130.10.10">
    <property type="entry name" value="YVTN repeat-like/Quinoprotein amine dehydrogenase"/>
    <property type="match status" value="1"/>
</dbReference>
<organism evidence="4 5">
    <name type="scientific">Blastomyces parvus</name>
    <dbReference type="NCBI Taxonomy" id="2060905"/>
    <lineage>
        <taxon>Eukaryota</taxon>
        <taxon>Fungi</taxon>
        <taxon>Dikarya</taxon>
        <taxon>Ascomycota</taxon>
        <taxon>Pezizomycotina</taxon>
        <taxon>Eurotiomycetes</taxon>
        <taxon>Eurotiomycetidae</taxon>
        <taxon>Onygenales</taxon>
        <taxon>Ajellomycetaceae</taxon>
        <taxon>Blastomyces</taxon>
    </lineage>
</organism>